<feature type="domain" description="RCK N-terminal" evidence="7">
    <location>
        <begin position="227"/>
        <end position="344"/>
    </location>
</feature>
<dbReference type="PANTHER" id="PTHR43833">
    <property type="entry name" value="POTASSIUM CHANNEL PROTEIN 2-RELATED-RELATED"/>
    <property type="match status" value="1"/>
</dbReference>
<dbReference type="PANTHER" id="PTHR43833:SF5">
    <property type="entry name" value="TRK SYSTEM POTASSIUM UPTAKE PROTEIN TRKA"/>
    <property type="match status" value="1"/>
</dbReference>
<evidence type="ECO:0000313" key="9">
    <source>
        <dbReference type="EMBL" id="MXR51095.1"/>
    </source>
</evidence>
<comment type="caution">
    <text evidence="9">The sequence shown here is derived from an EMBL/GenBank/DDBJ whole genome shotgun (WGS) entry which is preliminary data.</text>
</comment>
<dbReference type="InterPro" id="IPR036721">
    <property type="entry name" value="RCK_C_sf"/>
</dbReference>
<evidence type="ECO:0000256" key="4">
    <source>
        <dbReference type="ARBA" id="ARBA00022958"/>
    </source>
</evidence>
<dbReference type="Pfam" id="PF02080">
    <property type="entry name" value="TrkA_C"/>
    <property type="match status" value="2"/>
</dbReference>
<keyword evidence="2" id="KW-0813">Transport</keyword>
<evidence type="ECO:0000259" key="8">
    <source>
        <dbReference type="PROSITE" id="PS51202"/>
    </source>
</evidence>
<dbReference type="Gene3D" id="3.30.70.1450">
    <property type="entry name" value="Regulator of K+ conductance, C-terminal domain"/>
    <property type="match status" value="2"/>
</dbReference>
<organism evidence="9 10">
    <name type="scientific">Halovenus carboxidivorans</name>
    <dbReference type="NCBI Taxonomy" id="2692199"/>
    <lineage>
        <taxon>Archaea</taxon>
        <taxon>Methanobacteriati</taxon>
        <taxon>Methanobacteriota</taxon>
        <taxon>Stenosarchaea group</taxon>
        <taxon>Halobacteria</taxon>
        <taxon>Halobacteriales</taxon>
        <taxon>Haloarculaceae</taxon>
        <taxon>Halovenus</taxon>
    </lineage>
</organism>
<evidence type="ECO:0000256" key="6">
    <source>
        <dbReference type="ARBA" id="ARBA00023065"/>
    </source>
</evidence>
<keyword evidence="5" id="KW-0520">NAD</keyword>
<dbReference type="NCBIfam" id="NF007039">
    <property type="entry name" value="PRK09496.3-2"/>
    <property type="match status" value="1"/>
</dbReference>
<proteinExistence type="predicted"/>
<dbReference type="OrthoDB" id="27588at2157"/>
<dbReference type="GO" id="GO:0005886">
    <property type="term" value="C:plasma membrane"/>
    <property type="evidence" value="ECO:0007669"/>
    <property type="project" value="InterPro"/>
</dbReference>
<evidence type="ECO:0000256" key="1">
    <source>
        <dbReference type="ARBA" id="ARBA00003660"/>
    </source>
</evidence>
<comment type="function">
    <text evidence="1">Part of a potassium transport system.</text>
</comment>
<dbReference type="InterPro" id="IPR050721">
    <property type="entry name" value="Trk_Ktr_HKT_K-transport"/>
</dbReference>
<dbReference type="PRINTS" id="PR00335">
    <property type="entry name" value="KUPTAKETRKA"/>
</dbReference>
<dbReference type="Gene3D" id="3.40.50.720">
    <property type="entry name" value="NAD(P)-binding Rossmann-like Domain"/>
    <property type="match status" value="2"/>
</dbReference>
<dbReference type="NCBIfam" id="NF007031">
    <property type="entry name" value="PRK09496.1-2"/>
    <property type="match status" value="1"/>
</dbReference>
<dbReference type="SUPFAM" id="SSF116726">
    <property type="entry name" value="TrkA C-terminal domain-like"/>
    <property type="match status" value="2"/>
</dbReference>
<accession>A0A6B0SZW7</accession>
<dbReference type="NCBIfam" id="NF007034">
    <property type="entry name" value="PRK09496.2-1"/>
    <property type="match status" value="1"/>
</dbReference>
<keyword evidence="6" id="KW-0406">Ion transport</keyword>
<name>A0A6B0SZW7_9EURY</name>
<protein>
    <submittedName>
        <fullName evidence="9">Trk system potassium transporter TrkA</fullName>
    </submittedName>
</protein>
<evidence type="ECO:0000259" key="7">
    <source>
        <dbReference type="PROSITE" id="PS51201"/>
    </source>
</evidence>
<evidence type="ECO:0000256" key="5">
    <source>
        <dbReference type="ARBA" id="ARBA00023027"/>
    </source>
</evidence>
<dbReference type="RefSeq" id="WP_159763246.1">
    <property type="nucleotide sequence ID" value="NZ_WUUT01000002.1"/>
</dbReference>
<dbReference type="PROSITE" id="PS51202">
    <property type="entry name" value="RCK_C"/>
    <property type="match status" value="2"/>
</dbReference>
<dbReference type="EMBL" id="WUUT01000002">
    <property type="protein sequence ID" value="MXR51095.1"/>
    <property type="molecule type" value="Genomic_DNA"/>
</dbReference>
<reference evidence="9 10" key="1">
    <citation type="submission" date="2019-12" db="EMBL/GenBank/DDBJ databases">
        <title>Isolation and characterization of three novel carbon monoxide-oxidizing members of Halobacteria from salione crusts and soils.</title>
        <authorList>
            <person name="Myers M.R."/>
            <person name="King G.M."/>
        </authorList>
    </citation>
    <scope>NUCLEOTIDE SEQUENCE [LARGE SCALE GENOMIC DNA]</scope>
    <source>
        <strain evidence="9 10">WSH3</strain>
    </source>
</reference>
<evidence type="ECO:0000256" key="3">
    <source>
        <dbReference type="ARBA" id="ARBA00022538"/>
    </source>
</evidence>
<feature type="domain" description="RCK C-terminal" evidence="8">
    <location>
        <begin position="364"/>
        <end position="445"/>
    </location>
</feature>
<dbReference type="InterPro" id="IPR006037">
    <property type="entry name" value="RCK_C"/>
</dbReference>
<dbReference type="InterPro" id="IPR036291">
    <property type="entry name" value="NAD(P)-bd_dom_sf"/>
</dbReference>
<feature type="domain" description="RCK N-terminal" evidence="7">
    <location>
        <begin position="1"/>
        <end position="119"/>
    </location>
</feature>
<dbReference type="GO" id="GO:0015079">
    <property type="term" value="F:potassium ion transmembrane transporter activity"/>
    <property type="evidence" value="ECO:0007669"/>
    <property type="project" value="InterPro"/>
</dbReference>
<sequence length="445" mass="47863">MRVVIIGAGEVGTSIAANLSSDHDVVVIEEDETRAEQLKFELDVLAIAGDGTSLETQEDAGVDGADMFIACTDDDRTNLVACGTAKTLGEPFTIARVKSIEYLRTWERKHGAFGADHVVCSDLLTAENIVRVIGLPTAIDLDLFVGGLVHMAEFEVVEGSPVAGQTVAEADRFDSLTFAGLFCGDDLVIPDGETVIETGNRAVVIGSPESVRAFGTDIAPDDTTRQTNDVVIAGGTEIGYHTARLLEEQSTKPRLIEADEGRARELAEELPNSVVMQHDATDTDFLAREHVDESDVMIAAMNSDERNLLVAVLAKRLGVKRVIAVVDNTEYVTLFEEVGIDVAINPRDVTAEDITRFSFENVAENLAVLENDQAEVLELQIDADSALAGKTIRELDAELDGRFVVGAITREGSLITPRGDTEIRAGDKVVIFVESEFADELMAAA</sequence>
<dbReference type="PROSITE" id="PS51201">
    <property type="entry name" value="RCK_N"/>
    <property type="match status" value="2"/>
</dbReference>
<dbReference type="InterPro" id="IPR006036">
    <property type="entry name" value="K_uptake_TrkA"/>
</dbReference>
<evidence type="ECO:0000256" key="2">
    <source>
        <dbReference type="ARBA" id="ARBA00022448"/>
    </source>
</evidence>
<gene>
    <name evidence="9" type="primary">trkA</name>
    <name evidence="9" type="ORF">GRX03_05670</name>
</gene>
<evidence type="ECO:0000313" key="10">
    <source>
        <dbReference type="Proteomes" id="UP000466535"/>
    </source>
</evidence>
<keyword evidence="4" id="KW-0630">Potassium</keyword>
<keyword evidence="10" id="KW-1185">Reference proteome</keyword>
<dbReference type="Pfam" id="PF02254">
    <property type="entry name" value="TrkA_N"/>
    <property type="match status" value="2"/>
</dbReference>
<dbReference type="SUPFAM" id="SSF51735">
    <property type="entry name" value="NAD(P)-binding Rossmann-fold domains"/>
    <property type="match status" value="2"/>
</dbReference>
<dbReference type="Proteomes" id="UP000466535">
    <property type="component" value="Unassembled WGS sequence"/>
</dbReference>
<dbReference type="AlphaFoldDB" id="A0A6B0SZW7"/>
<feature type="domain" description="RCK C-terminal" evidence="8">
    <location>
        <begin position="139"/>
        <end position="220"/>
    </location>
</feature>
<dbReference type="InterPro" id="IPR003148">
    <property type="entry name" value="RCK_N"/>
</dbReference>
<keyword evidence="3" id="KW-0633">Potassium transport</keyword>